<dbReference type="AlphaFoldDB" id="A0A1B9IKC5"/>
<evidence type="ECO:0000313" key="3">
    <source>
        <dbReference type="Proteomes" id="UP000092583"/>
    </source>
</evidence>
<accession>A0A1B9IKC5</accession>
<reference evidence="3" key="2">
    <citation type="submission" date="2013-12" db="EMBL/GenBank/DDBJ databases">
        <title>Evolution of pathogenesis and genome organization in the Tremellales.</title>
        <authorList>
            <person name="Cuomo C."/>
            <person name="Litvintseva A."/>
            <person name="Heitman J."/>
            <person name="Chen Y."/>
            <person name="Sun S."/>
            <person name="Springer D."/>
            <person name="Dromer F."/>
            <person name="Young S."/>
            <person name="Zeng Q."/>
            <person name="Chapman S."/>
            <person name="Gujja S."/>
            <person name="Saif S."/>
            <person name="Birren B."/>
        </authorList>
    </citation>
    <scope>NUCLEOTIDE SEQUENCE [LARGE SCALE GENOMIC DNA]</scope>
    <source>
        <strain evidence="3">CBS 10435</strain>
    </source>
</reference>
<gene>
    <name evidence="2" type="ORF">L486_06577</name>
</gene>
<proteinExistence type="predicted"/>
<dbReference type="Proteomes" id="UP000092583">
    <property type="component" value="Unassembled WGS sequence"/>
</dbReference>
<keyword evidence="3" id="KW-1185">Reference proteome</keyword>
<evidence type="ECO:0000313" key="2">
    <source>
        <dbReference type="EMBL" id="OCF55824.1"/>
    </source>
</evidence>
<organism evidence="2 3">
    <name type="scientific">Kwoniella mangroviensis CBS 10435</name>
    <dbReference type="NCBI Taxonomy" id="1331196"/>
    <lineage>
        <taxon>Eukaryota</taxon>
        <taxon>Fungi</taxon>
        <taxon>Dikarya</taxon>
        <taxon>Basidiomycota</taxon>
        <taxon>Agaricomycotina</taxon>
        <taxon>Tremellomycetes</taxon>
        <taxon>Tremellales</taxon>
        <taxon>Cryptococcaceae</taxon>
        <taxon>Kwoniella</taxon>
    </lineage>
</organism>
<dbReference type="OrthoDB" id="10466825at2759"/>
<sequence>MTSENNITRESKSSTNTASHTQSCYTNDIPEFPSCNHEDFSVHSALCNNIAIAKDKARSYQDLTDACFGSATLENARSELITSLTDVSQAKTLSGDSSICMACTAHLTDRGAEWYKGKLQTDLWELESEVAQLGLKME</sequence>
<name>A0A1B9IKC5_9TREE</name>
<reference evidence="2 3" key="1">
    <citation type="submission" date="2013-07" db="EMBL/GenBank/DDBJ databases">
        <title>The Genome Sequence of Kwoniella mangroviensis CBS10435.</title>
        <authorList>
            <consortium name="The Broad Institute Genome Sequencing Platform"/>
            <person name="Cuomo C."/>
            <person name="Litvintseva A."/>
            <person name="Chen Y."/>
            <person name="Heitman J."/>
            <person name="Sun S."/>
            <person name="Springer D."/>
            <person name="Dromer F."/>
            <person name="Young S.K."/>
            <person name="Zeng Q."/>
            <person name="Gargeya S."/>
            <person name="Fitzgerald M."/>
            <person name="Abouelleil A."/>
            <person name="Alvarado L."/>
            <person name="Berlin A.M."/>
            <person name="Chapman S.B."/>
            <person name="Dewar J."/>
            <person name="Goldberg J."/>
            <person name="Griggs A."/>
            <person name="Gujja S."/>
            <person name="Hansen M."/>
            <person name="Howarth C."/>
            <person name="Imamovic A."/>
            <person name="Larimer J."/>
            <person name="McCowan C."/>
            <person name="Murphy C."/>
            <person name="Pearson M."/>
            <person name="Priest M."/>
            <person name="Roberts A."/>
            <person name="Saif S."/>
            <person name="Shea T."/>
            <person name="Sykes S."/>
            <person name="Wortman J."/>
            <person name="Nusbaum C."/>
            <person name="Birren B."/>
        </authorList>
    </citation>
    <scope>NUCLEOTIDE SEQUENCE [LARGE SCALE GENOMIC DNA]</scope>
    <source>
        <strain evidence="2 3">CBS 10435</strain>
    </source>
</reference>
<feature type="compositionally biased region" description="Polar residues" evidence="1">
    <location>
        <begin position="13"/>
        <end position="22"/>
    </location>
</feature>
<dbReference type="EMBL" id="KI669465">
    <property type="protein sequence ID" value="OCF55824.1"/>
    <property type="molecule type" value="Genomic_DNA"/>
</dbReference>
<feature type="region of interest" description="Disordered" evidence="1">
    <location>
        <begin position="1"/>
        <end position="22"/>
    </location>
</feature>
<evidence type="ECO:0000256" key="1">
    <source>
        <dbReference type="SAM" id="MobiDB-lite"/>
    </source>
</evidence>
<protein>
    <submittedName>
        <fullName evidence="2">Uncharacterized protein</fullName>
    </submittedName>
</protein>